<reference evidence="4 5" key="1">
    <citation type="journal article" date="2018" name="J. Microbiol.">
        <title>Bacillus spongiae sp. nov., isolated from sponge of Jeju Island.</title>
        <authorList>
            <person name="Lee G.E."/>
            <person name="Im W.T."/>
            <person name="Park J.S."/>
        </authorList>
    </citation>
    <scope>NUCLEOTIDE SEQUENCE [LARGE SCALE GENOMIC DNA]</scope>
    <source>
        <strain evidence="4 5">135PIL107-10</strain>
    </source>
</reference>
<dbReference type="CDD" id="cd13891">
    <property type="entry name" value="CuRO_3_CotA_like"/>
    <property type="match status" value="1"/>
</dbReference>
<organism evidence="4 5">
    <name type="scientific">Bacillus spongiae</name>
    <dbReference type="NCBI Taxonomy" id="2683610"/>
    <lineage>
        <taxon>Bacteria</taxon>
        <taxon>Bacillati</taxon>
        <taxon>Bacillota</taxon>
        <taxon>Bacilli</taxon>
        <taxon>Bacillales</taxon>
        <taxon>Bacillaceae</taxon>
        <taxon>Bacillus</taxon>
    </lineage>
</organism>
<dbReference type="InterPro" id="IPR011706">
    <property type="entry name" value="Cu-oxidase_C"/>
</dbReference>
<dbReference type="Pfam" id="PF07732">
    <property type="entry name" value="Cu-oxidase_3"/>
    <property type="match status" value="1"/>
</dbReference>
<dbReference type="CDD" id="cd13868">
    <property type="entry name" value="CuRO_2_CotA_like"/>
    <property type="match status" value="1"/>
</dbReference>
<evidence type="ECO:0000313" key="5">
    <source>
        <dbReference type="Proteomes" id="UP001312865"/>
    </source>
</evidence>
<dbReference type="Proteomes" id="UP001312865">
    <property type="component" value="Unassembled WGS sequence"/>
</dbReference>
<evidence type="ECO:0000256" key="1">
    <source>
        <dbReference type="ARBA" id="ARBA00010609"/>
    </source>
</evidence>
<name>A0ABU8HE11_9BACI</name>
<evidence type="ECO:0000313" key="4">
    <source>
        <dbReference type="EMBL" id="MEI5907507.1"/>
    </source>
</evidence>
<dbReference type="InterPro" id="IPR045087">
    <property type="entry name" value="Cu-oxidase_fam"/>
</dbReference>
<keyword evidence="5" id="KW-1185">Reference proteome</keyword>
<dbReference type="PANTHER" id="PTHR48267">
    <property type="entry name" value="CUPREDOXIN SUPERFAMILY PROTEIN"/>
    <property type="match status" value="1"/>
</dbReference>
<dbReference type="Gene3D" id="2.60.40.420">
    <property type="entry name" value="Cupredoxins - blue copper proteins"/>
    <property type="match status" value="3"/>
</dbReference>
<dbReference type="RefSeq" id="WP_336586941.1">
    <property type="nucleotide sequence ID" value="NZ_JBBAXC010000007.1"/>
</dbReference>
<evidence type="ECO:0000259" key="2">
    <source>
        <dbReference type="Pfam" id="PF07731"/>
    </source>
</evidence>
<dbReference type="Pfam" id="PF07731">
    <property type="entry name" value="Cu-oxidase_2"/>
    <property type="match status" value="1"/>
</dbReference>
<sequence length="510" mass="58787">MLEPFVDPLPSTEPIHPISTYNGMPFYHVSMRQCRQKLHRDLPPTTIWGYNGLYPGPTFRVSRYEPIIVLWTNELPCQHILPIDTTVHGAEEDKPEVRTVVHLHGGVTPDLSDGYPEAWFTNNFEIVGPYFRTKLYEYPNQQPATTLWYHDHAMGITRLNIYAGLAGFYIIHDQEEQLLPLPKGSYDIPLLIQDRSFDSSGALFYPSQPDPPIPSINPSVVPDFFGKVNLVNGKIWPYLNVEPRRYRFRILNGANARFYRLSLSNAQPFYQVGTDQGLLPYTVKVDKLLLAPAERADIIIDFSHEAGNEIVMRNDAMSPFPQGDPPDPTSDGLVMKFRVNKPLSNLDESHIPKKLSYVPKLVPKPFYTERKLLLNTRPDSVKRNIHLLDDRFWSEPITENPSLWTTEIWSFINMTGATHPIHLHLVRFQILDRQSFDQDVYEKNGKVVTTGPKIRPETNEAGWKDTVRANPAEITRIIMVFGPYTGLYVWHCHILEHEDYEMMRPYIVIR</sequence>
<dbReference type="CDD" id="cd13844">
    <property type="entry name" value="CuRO_1_BOD_CotA_like"/>
    <property type="match status" value="1"/>
</dbReference>
<dbReference type="PANTHER" id="PTHR48267:SF1">
    <property type="entry name" value="BILIRUBIN OXIDASE"/>
    <property type="match status" value="1"/>
</dbReference>
<dbReference type="EMBL" id="JBBAXC010000007">
    <property type="protein sequence ID" value="MEI5907507.1"/>
    <property type="molecule type" value="Genomic_DNA"/>
</dbReference>
<proteinExistence type="inferred from homology"/>
<dbReference type="InterPro" id="IPR011707">
    <property type="entry name" value="Cu-oxidase-like_N"/>
</dbReference>
<feature type="domain" description="Plastocyanin-like" evidence="2">
    <location>
        <begin position="404"/>
        <end position="508"/>
    </location>
</feature>
<comment type="similarity">
    <text evidence="1">Belongs to the multicopper oxidase family.</text>
</comment>
<dbReference type="InterPro" id="IPR008972">
    <property type="entry name" value="Cupredoxin"/>
</dbReference>
<accession>A0ABU8HE11</accession>
<dbReference type="SUPFAM" id="SSF49503">
    <property type="entry name" value="Cupredoxins"/>
    <property type="match status" value="3"/>
</dbReference>
<comment type="caution">
    <text evidence="4">The sequence shown here is derived from an EMBL/GenBank/DDBJ whole genome shotgun (WGS) entry which is preliminary data.</text>
</comment>
<gene>
    <name evidence="4" type="ORF">WAK64_10600</name>
</gene>
<evidence type="ECO:0000259" key="3">
    <source>
        <dbReference type="Pfam" id="PF07732"/>
    </source>
</evidence>
<protein>
    <submittedName>
        <fullName evidence="4">Multicopper oxidase</fullName>
    </submittedName>
</protein>
<feature type="domain" description="Plastocyanin-like" evidence="3">
    <location>
        <begin position="99"/>
        <end position="175"/>
    </location>
</feature>